<dbReference type="InterPro" id="IPR001497">
    <property type="entry name" value="MethylDNA_cys_MeTrfase_AS"/>
</dbReference>
<name>V4RBH9_9CAUL</name>
<dbReference type="InterPro" id="IPR014048">
    <property type="entry name" value="MethylDNA_cys_MeTrfase_DNA-bd"/>
</dbReference>
<dbReference type="Proteomes" id="UP000017837">
    <property type="component" value="Unassembled WGS sequence"/>
</dbReference>
<dbReference type="GO" id="GO:0032259">
    <property type="term" value="P:methylation"/>
    <property type="evidence" value="ECO:0007669"/>
    <property type="project" value="UniProtKB-KW"/>
</dbReference>
<comment type="subcellular location">
    <subcellularLocation>
        <location evidence="9">Cytoplasm</location>
    </subcellularLocation>
</comment>
<dbReference type="RefSeq" id="WP_018083076.1">
    <property type="nucleotide sequence ID" value="NZ_AQWM01000023.1"/>
</dbReference>
<dbReference type="InterPro" id="IPR023546">
    <property type="entry name" value="MGMT"/>
</dbReference>
<protein>
    <recommendedName>
        <fullName evidence="9">Methylated-DNA--protein-cysteine methyltransferase</fullName>
        <ecNumber evidence="9">2.1.1.63</ecNumber>
    </recommendedName>
    <alternativeName>
        <fullName evidence="9">6-O-methylguanine-DNA methyltransferase</fullName>
        <shortName evidence="9">MGMT</shortName>
    </alternativeName>
    <alternativeName>
        <fullName evidence="9">O-6-methylguanine-DNA-alkyltransferase</fullName>
    </alternativeName>
</protein>
<feature type="active site" description="Nucleophile; methyl group acceptor" evidence="9">
    <location>
        <position position="131"/>
    </location>
</feature>
<comment type="miscellaneous">
    <text evidence="9">This enzyme catalyzes only one turnover and therefore is not strictly catalytic. According to one definition, an enzyme is a biocatalyst that acts repeatedly and over many reaction cycles.</text>
</comment>
<dbReference type="GO" id="GO:0003908">
    <property type="term" value="F:methylated-DNA-[protein]-cysteine S-methyltransferase activity"/>
    <property type="evidence" value="ECO:0007669"/>
    <property type="project" value="UniProtKB-UniRule"/>
</dbReference>
<dbReference type="PANTHER" id="PTHR10815:SF13">
    <property type="entry name" value="METHYLATED-DNA--PROTEIN-CYSTEINE METHYLTRANSFERASE"/>
    <property type="match status" value="1"/>
</dbReference>
<comment type="similarity">
    <text evidence="2 9">Belongs to the MGMT family.</text>
</comment>
<proteinExistence type="inferred from homology"/>
<evidence type="ECO:0000256" key="4">
    <source>
        <dbReference type="ARBA" id="ARBA00022603"/>
    </source>
</evidence>
<dbReference type="GO" id="GO:0006307">
    <property type="term" value="P:DNA alkylation repair"/>
    <property type="evidence" value="ECO:0007669"/>
    <property type="project" value="UniProtKB-UniRule"/>
</dbReference>
<dbReference type="InterPro" id="IPR036217">
    <property type="entry name" value="MethylDNA_cys_MeTrfase_DNAb"/>
</dbReference>
<dbReference type="InterPro" id="IPR036631">
    <property type="entry name" value="MGMT_N_sf"/>
</dbReference>
<dbReference type="Gene3D" id="3.30.160.70">
    <property type="entry name" value="Methylated DNA-protein cysteine methyltransferase domain"/>
    <property type="match status" value="1"/>
</dbReference>
<dbReference type="Gene3D" id="1.10.10.10">
    <property type="entry name" value="Winged helix-like DNA-binding domain superfamily/Winged helix DNA-binding domain"/>
    <property type="match status" value="1"/>
</dbReference>
<dbReference type="EC" id="2.1.1.63" evidence="9"/>
<keyword evidence="4 9" id="KW-0489">Methyltransferase</keyword>
<comment type="function">
    <text evidence="9">Involved in the cellular defense against the biological effects of O6-methylguanine (O6-MeG) and O4-methylthymine (O4-MeT) in DNA. Repairs the methylated nucleobase in DNA by stoichiometrically transferring the methyl group to a cysteine residue in the enzyme. This is a suicide reaction: the enzyme is irreversibly inactivated.</text>
</comment>
<dbReference type="SUPFAM" id="SSF53155">
    <property type="entry name" value="Methylated DNA-protein cysteine methyltransferase domain"/>
    <property type="match status" value="1"/>
</dbReference>
<comment type="caution">
    <text evidence="11">The sequence shown here is derived from an EMBL/GenBank/DDBJ whole genome shotgun (WGS) entry which is preliminary data.</text>
</comment>
<dbReference type="SUPFAM" id="SSF46767">
    <property type="entry name" value="Methylated DNA-protein cysteine methyltransferase, C-terminal domain"/>
    <property type="match status" value="1"/>
</dbReference>
<keyword evidence="7 9" id="KW-0234">DNA repair</keyword>
<dbReference type="Pfam" id="PF01035">
    <property type="entry name" value="DNA_binding_1"/>
    <property type="match status" value="1"/>
</dbReference>
<comment type="catalytic activity">
    <reaction evidence="8 9">
        <text>a 6-O-methyl-2'-deoxyguanosine in DNA + L-cysteinyl-[protein] = S-methyl-L-cysteinyl-[protein] + a 2'-deoxyguanosine in DNA</text>
        <dbReference type="Rhea" id="RHEA:24000"/>
        <dbReference type="Rhea" id="RHEA-COMP:10131"/>
        <dbReference type="Rhea" id="RHEA-COMP:10132"/>
        <dbReference type="Rhea" id="RHEA-COMP:11367"/>
        <dbReference type="Rhea" id="RHEA-COMP:11368"/>
        <dbReference type="ChEBI" id="CHEBI:29950"/>
        <dbReference type="ChEBI" id="CHEBI:82612"/>
        <dbReference type="ChEBI" id="CHEBI:85445"/>
        <dbReference type="ChEBI" id="CHEBI:85448"/>
        <dbReference type="EC" id="2.1.1.63"/>
    </reaction>
</comment>
<dbReference type="EMBL" id="AWGB01000034">
    <property type="protein sequence ID" value="ESQ88778.1"/>
    <property type="molecule type" value="Genomic_DNA"/>
</dbReference>
<evidence type="ECO:0000313" key="11">
    <source>
        <dbReference type="EMBL" id="ESQ88778.1"/>
    </source>
</evidence>
<evidence type="ECO:0000256" key="7">
    <source>
        <dbReference type="ARBA" id="ARBA00023204"/>
    </source>
</evidence>
<gene>
    <name evidence="11" type="ORF">ABENE_15375</name>
</gene>
<dbReference type="STRING" id="1121022.GCA_000376105_03399"/>
<evidence type="ECO:0000256" key="8">
    <source>
        <dbReference type="ARBA" id="ARBA00049348"/>
    </source>
</evidence>
<dbReference type="AlphaFoldDB" id="V4RBH9"/>
<dbReference type="PATRIC" id="fig|1121022.4.peg.3131"/>
<keyword evidence="3 9" id="KW-0963">Cytoplasm</keyword>
<comment type="catalytic activity">
    <reaction evidence="1 9">
        <text>a 4-O-methyl-thymidine in DNA + L-cysteinyl-[protein] = a thymidine in DNA + S-methyl-L-cysteinyl-[protein]</text>
        <dbReference type="Rhea" id="RHEA:53428"/>
        <dbReference type="Rhea" id="RHEA-COMP:10131"/>
        <dbReference type="Rhea" id="RHEA-COMP:10132"/>
        <dbReference type="Rhea" id="RHEA-COMP:13555"/>
        <dbReference type="Rhea" id="RHEA-COMP:13556"/>
        <dbReference type="ChEBI" id="CHEBI:29950"/>
        <dbReference type="ChEBI" id="CHEBI:82612"/>
        <dbReference type="ChEBI" id="CHEBI:137386"/>
        <dbReference type="ChEBI" id="CHEBI:137387"/>
        <dbReference type="EC" id="2.1.1.63"/>
    </reaction>
</comment>
<keyword evidence="5 9" id="KW-0808">Transferase</keyword>
<dbReference type="FunFam" id="1.10.10.10:FF:000214">
    <property type="entry name" value="Methylated-DNA--protein-cysteine methyltransferase"/>
    <property type="match status" value="1"/>
</dbReference>
<dbReference type="PROSITE" id="PS00374">
    <property type="entry name" value="MGMT"/>
    <property type="match status" value="1"/>
</dbReference>
<keyword evidence="12" id="KW-1185">Reference proteome</keyword>
<evidence type="ECO:0000256" key="1">
    <source>
        <dbReference type="ARBA" id="ARBA00001286"/>
    </source>
</evidence>
<sequence>MDIYFSHIDTIVGMAAAAVDDDGALLEFTFLNGEMSNHLARADMAEHAPQKLRHVTQQVHEFFDRKRTNFNLDMAPEGTLFQQKVWQALCTIPFGETWSYQELARSIGDTRATQAVGAANGKNPIALIIPCHRVIGKIGALTGYGGGLPLKQKLLDFETPLLF</sequence>
<evidence type="ECO:0000256" key="5">
    <source>
        <dbReference type="ARBA" id="ARBA00022679"/>
    </source>
</evidence>
<dbReference type="NCBIfam" id="TIGR00589">
    <property type="entry name" value="ogt"/>
    <property type="match status" value="1"/>
</dbReference>
<evidence type="ECO:0000256" key="9">
    <source>
        <dbReference type="HAMAP-Rule" id="MF_00772"/>
    </source>
</evidence>
<reference evidence="11 12" key="1">
    <citation type="journal article" date="2014" name="Nature">
        <title>Sequential evolution of bacterial morphology by co-option of a developmental regulator.</title>
        <authorList>
            <person name="Jiang C."/>
            <person name="Brown P.J."/>
            <person name="Ducret A."/>
            <person name="Brun Y.V."/>
        </authorList>
    </citation>
    <scope>NUCLEOTIDE SEQUENCE [LARGE SCALE GENOMIC DNA]</scope>
    <source>
        <strain evidence="11 12">DSM 16100</strain>
    </source>
</reference>
<evidence type="ECO:0000256" key="2">
    <source>
        <dbReference type="ARBA" id="ARBA00008711"/>
    </source>
</evidence>
<evidence type="ECO:0000313" key="12">
    <source>
        <dbReference type="Proteomes" id="UP000017837"/>
    </source>
</evidence>
<keyword evidence="6 9" id="KW-0227">DNA damage</keyword>
<organism evidence="11 12">
    <name type="scientific">Asticcacaulis benevestitus DSM 16100 = ATCC BAA-896</name>
    <dbReference type="NCBI Taxonomy" id="1121022"/>
    <lineage>
        <taxon>Bacteria</taxon>
        <taxon>Pseudomonadati</taxon>
        <taxon>Pseudomonadota</taxon>
        <taxon>Alphaproteobacteria</taxon>
        <taxon>Caulobacterales</taxon>
        <taxon>Caulobacteraceae</taxon>
        <taxon>Asticcacaulis</taxon>
    </lineage>
</organism>
<dbReference type="GO" id="GO:0005737">
    <property type="term" value="C:cytoplasm"/>
    <property type="evidence" value="ECO:0007669"/>
    <property type="project" value="UniProtKB-SubCell"/>
</dbReference>
<accession>V4RBH9</accession>
<evidence type="ECO:0000256" key="3">
    <source>
        <dbReference type="ARBA" id="ARBA00022490"/>
    </source>
</evidence>
<dbReference type="CDD" id="cd06445">
    <property type="entry name" value="ATase"/>
    <property type="match status" value="1"/>
</dbReference>
<dbReference type="eggNOG" id="COG0350">
    <property type="taxonomic scope" value="Bacteria"/>
</dbReference>
<evidence type="ECO:0000259" key="10">
    <source>
        <dbReference type="Pfam" id="PF01035"/>
    </source>
</evidence>
<evidence type="ECO:0000256" key="6">
    <source>
        <dbReference type="ARBA" id="ARBA00022763"/>
    </source>
</evidence>
<feature type="domain" description="Methylated-DNA-[protein]-cysteine S-methyltransferase DNA binding" evidence="10">
    <location>
        <begin position="81"/>
        <end position="158"/>
    </location>
</feature>
<dbReference type="HAMAP" id="MF_00772">
    <property type="entry name" value="OGT"/>
    <property type="match status" value="1"/>
</dbReference>
<dbReference type="PANTHER" id="PTHR10815">
    <property type="entry name" value="METHYLATED-DNA--PROTEIN-CYSTEINE METHYLTRANSFERASE"/>
    <property type="match status" value="1"/>
</dbReference>
<dbReference type="InterPro" id="IPR036388">
    <property type="entry name" value="WH-like_DNA-bd_sf"/>
</dbReference>